<dbReference type="InterPro" id="IPR022764">
    <property type="entry name" value="Peptidase_S54_rhomboid_dom"/>
</dbReference>
<evidence type="ECO:0000256" key="4">
    <source>
        <dbReference type="ARBA" id="ARBA00022692"/>
    </source>
</evidence>
<dbReference type="Gene3D" id="1.20.1540.10">
    <property type="entry name" value="Rhomboid-like"/>
    <property type="match status" value="1"/>
</dbReference>
<dbReference type="InterPro" id="IPR035952">
    <property type="entry name" value="Rhomboid-like_sf"/>
</dbReference>
<dbReference type="GO" id="GO:0004252">
    <property type="term" value="F:serine-type endopeptidase activity"/>
    <property type="evidence" value="ECO:0007669"/>
    <property type="project" value="InterPro"/>
</dbReference>
<evidence type="ECO:0000256" key="2">
    <source>
        <dbReference type="ARBA" id="ARBA00022475"/>
    </source>
</evidence>
<dbReference type="PANTHER" id="PTHR43066:SF26">
    <property type="entry name" value="RHOMBOID PROTEASE GLPG"/>
    <property type="match status" value="1"/>
</dbReference>
<sequence length="243" mass="26206">MIPIGDDNRDRTITPYVNYVLIALNLIVFIIFQGMGENLKFTYAFSTVPQEIVSGEDLVTENQVFQDPASGQEIIFPGLQPTPISVYLTLLTAMFMHGGWAHIGGNMLYLWIFGDNLEDRMGHLRYLLFYLLCGLLASLAHVFATVLIGDNLQIPSLGASGAIAGVLGGYLLLFPRNRVTVILVRVVTQVRAIFAVGVWFVLQLVGGLGTLSGGSDGVAYAAHIGGFIAGLALVKLFAAGRSE</sequence>
<keyword evidence="9" id="KW-0378">Hydrolase</keyword>
<keyword evidence="3" id="KW-0997">Cell inner membrane</keyword>
<evidence type="ECO:0000256" key="1">
    <source>
        <dbReference type="ARBA" id="ARBA00004141"/>
    </source>
</evidence>
<keyword evidence="9" id="KW-0645">Protease</keyword>
<dbReference type="PANTHER" id="PTHR43066">
    <property type="entry name" value="RHOMBOID-RELATED PROTEIN"/>
    <property type="match status" value="1"/>
</dbReference>
<comment type="subcellular location">
    <subcellularLocation>
        <location evidence="1">Membrane</location>
        <topology evidence="1">Multi-pass membrane protein</topology>
    </subcellularLocation>
</comment>
<dbReference type="GO" id="GO:0016020">
    <property type="term" value="C:membrane"/>
    <property type="evidence" value="ECO:0007669"/>
    <property type="project" value="UniProtKB-SubCell"/>
</dbReference>
<gene>
    <name evidence="9" type="ORF">MNBD_CHLOROFLEXI01-3387</name>
</gene>
<dbReference type="EMBL" id="UOEU01000952">
    <property type="protein sequence ID" value="VAW42777.1"/>
    <property type="molecule type" value="Genomic_DNA"/>
</dbReference>
<evidence type="ECO:0000259" key="8">
    <source>
        <dbReference type="Pfam" id="PF01694"/>
    </source>
</evidence>
<feature type="transmembrane region" description="Helical" evidence="7">
    <location>
        <begin position="218"/>
        <end position="238"/>
    </location>
</feature>
<dbReference type="AlphaFoldDB" id="A0A3B0VWH4"/>
<evidence type="ECO:0000256" key="3">
    <source>
        <dbReference type="ARBA" id="ARBA00022519"/>
    </source>
</evidence>
<feature type="transmembrane region" description="Helical" evidence="7">
    <location>
        <begin position="154"/>
        <end position="174"/>
    </location>
</feature>
<feature type="transmembrane region" description="Helical" evidence="7">
    <location>
        <begin position="126"/>
        <end position="148"/>
    </location>
</feature>
<evidence type="ECO:0000256" key="5">
    <source>
        <dbReference type="ARBA" id="ARBA00022989"/>
    </source>
</evidence>
<feature type="transmembrane region" description="Helical" evidence="7">
    <location>
        <begin position="186"/>
        <end position="206"/>
    </location>
</feature>
<evidence type="ECO:0000256" key="7">
    <source>
        <dbReference type="SAM" id="Phobius"/>
    </source>
</evidence>
<accession>A0A3B0VWH4</accession>
<proteinExistence type="predicted"/>
<dbReference type="SUPFAM" id="SSF144091">
    <property type="entry name" value="Rhomboid-like"/>
    <property type="match status" value="1"/>
</dbReference>
<keyword evidence="6 7" id="KW-0472">Membrane</keyword>
<feature type="domain" description="Peptidase S54 rhomboid" evidence="8">
    <location>
        <begin position="88"/>
        <end position="237"/>
    </location>
</feature>
<feature type="transmembrane region" description="Helical" evidence="7">
    <location>
        <begin position="16"/>
        <end position="35"/>
    </location>
</feature>
<organism evidence="9">
    <name type="scientific">hydrothermal vent metagenome</name>
    <dbReference type="NCBI Taxonomy" id="652676"/>
    <lineage>
        <taxon>unclassified sequences</taxon>
        <taxon>metagenomes</taxon>
        <taxon>ecological metagenomes</taxon>
    </lineage>
</organism>
<reference evidence="9" key="1">
    <citation type="submission" date="2018-06" db="EMBL/GenBank/DDBJ databases">
        <authorList>
            <person name="Zhirakovskaya E."/>
        </authorList>
    </citation>
    <scope>NUCLEOTIDE SEQUENCE</scope>
</reference>
<dbReference type="Pfam" id="PF01694">
    <property type="entry name" value="Rhomboid"/>
    <property type="match status" value="1"/>
</dbReference>
<feature type="transmembrane region" description="Helical" evidence="7">
    <location>
        <begin position="86"/>
        <end position="114"/>
    </location>
</feature>
<keyword evidence="5 7" id="KW-1133">Transmembrane helix</keyword>
<evidence type="ECO:0000313" key="9">
    <source>
        <dbReference type="EMBL" id="VAW42777.1"/>
    </source>
</evidence>
<protein>
    <submittedName>
        <fullName evidence="9">FIG056164: rhomboid family serine protease</fullName>
    </submittedName>
</protein>
<evidence type="ECO:0000256" key="6">
    <source>
        <dbReference type="ARBA" id="ARBA00023136"/>
    </source>
</evidence>
<name>A0A3B0VWH4_9ZZZZ</name>
<dbReference type="GO" id="GO:0006508">
    <property type="term" value="P:proteolysis"/>
    <property type="evidence" value="ECO:0007669"/>
    <property type="project" value="UniProtKB-KW"/>
</dbReference>
<keyword evidence="4 7" id="KW-0812">Transmembrane</keyword>
<keyword evidence="2" id="KW-1003">Cell membrane</keyword>